<evidence type="ECO:0000313" key="1">
    <source>
        <dbReference type="EMBL" id="KAK3763665.1"/>
    </source>
</evidence>
<dbReference type="Proteomes" id="UP001283361">
    <property type="component" value="Unassembled WGS sequence"/>
</dbReference>
<organism evidence="1 2">
    <name type="scientific">Elysia crispata</name>
    <name type="common">lettuce slug</name>
    <dbReference type="NCBI Taxonomy" id="231223"/>
    <lineage>
        <taxon>Eukaryota</taxon>
        <taxon>Metazoa</taxon>
        <taxon>Spiralia</taxon>
        <taxon>Lophotrochozoa</taxon>
        <taxon>Mollusca</taxon>
        <taxon>Gastropoda</taxon>
        <taxon>Heterobranchia</taxon>
        <taxon>Euthyneura</taxon>
        <taxon>Panpulmonata</taxon>
        <taxon>Sacoglossa</taxon>
        <taxon>Placobranchoidea</taxon>
        <taxon>Plakobranchidae</taxon>
        <taxon>Elysia</taxon>
    </lineage>
</organism>
<gene>
    <name evidence="1" type="ORF">RRG08_051187</name>
</gene>
<keyword evidence="2" id="KW-1185">Reference proteome</keyword>
<proteinExistence type="predicted"/>
<dbReference type="AlphaFoldDB" id="A0AAE1DBC5"/>
<protein>
    <submittedName>
        <fullName evidence="1">Uncharacterized protein</fullName>
    </submittedName>
</protein>
<reference evidence="1" key="1">
    <citation type="journal article" date="2023" name="G3 (Bethesda)">
        <title>A reference genome for the long-term kleptoplast-retaining sea slug Elysia crispata morphotype clarki.</title>
        <authorList>
            <person name="Eastman K.E."/>
            <person name="Pendleton A.L."/>
            <person name="Shaikh M.A."/>
            <person name="Suttiyut T."/>
            <person name="Ogas R."/>
            <person name="Tomko P."/>
            <person name="Gavelis G."/>
            <person name="Widhalm J.R."/>
            <person name="Wisecaver J.H."/>
        </authorList>
    </citation>
    <scope>NUCLEOTIDE SEQUENCE</scope>
    <source>
        <strain evidence="1">ECLA1</strain>
    </source>
</reference>
<accession>A0AAE1DBC5</accession>
<name>A0AAE1DBC5_9GAST</name>
<dbReference type="EMBL" id="JAWDGP010004525">
    <property type="protein sequence ID" value="KAK3763665.1"/>
    <property type="molecule type" value="Genomic_DNA"/>
</dbReference>
<evidence type="ECO:0000313" key="2">
    <source>
        <dbReference type="Proteomes" id="UP001283361"/>
    </source>
</evidence>
<comment type="caution">
    <text evidence="1">The sequence shown here is derived from an EMBL/GenBank/DDBJ whole genome shotgun (WGS) entry which is preliminary data.</text>
</comment>
<sequence length="82" mass="9150">MYKAFNVDKLVTSTEKEVLKCEINCSSMSIVLRLIRQVDTVSQRAAFLTGSTGRHTHTLRYTLVVIVSGTRNAHIEQDPGNV</sequence>